<reference evidence="6" key="1">
    <citation type="submission" date="2016-10" db="EMBL/GenBank/DDBJ databases">
        <authorList>
            <person name="Varghese N."/>
            <person name="Submissions S."/>
        </authorList>
    </citation>
    <scope>NUCLEOTIDE SEQUENCE [LARGE SCALE GENOMIC DNA]</scope>
    <source>
        <strain evidence="6">DSM 17908</strain>
    </source>
</reference>
<feature type="compositionally biased region" description="Acidic residues" evidence="1">
    <location>
        <begin position="389"/>
        <end position="399"/>
    </location>
</feature>
<reference evidence="4 7" key="3">
    <citation type="journal article" date="2017" name="Nat. Microbiol.">
        <title>Natural product diversity associated with the nematode symbionts Photorhabdus and Xenorhabdus.</title>
        <authorList>
            <person name="Tobias N.J."/>
            <person name="Wolff H."/>
            <person name="Djahanschiri B."/>
            <person name="Grundmann F."/>
            <person name="Kronenwerth M."/>
            <person name="Shi Y.M."/>
            <person name="Simonyi S."/>
            <person name="Grun P."/>
            <person name="Shapiro-Ilan D."/>
            <person name="Pidot S.J."/>
            <person name="Stinear T.P."/>
            <person name="Ebersberger I."/>
            <person name="Bode H.B."/>
        </authorList>
    </citation>
    <scope>NUCLEOTIDE SEQUENCE [LARGE SCALE GENOMIC DNA]</scope>
    <source>
        <strain evidence="4 7">DSM 17908</strain>
    </source>
</reference>
<keyword evidence="2" id="KW-0472">Membrane</keyword>
<gene>
    <name evidence="5" type="ORF">SAMN05421680_11960</name>
    <name evidence="4" type="ORF">Xmau_03856</name>
</gene>
<feature type="domain" description="DotM C-terminal cytoplasmic" evidence="3">
    <location>
        <begin position="183"/>
        <end position="339"/>
    </location>
</feature>
<dbReference type="STRING" id="351675.SAMN05421680_11960"/>
<organism evidence="5 6">
    <name type="scientific">Xenorhabdus mauleonii</name>
    <dbReference type="NCBI Taxonomy" id="351675"/>
    <lineage>
        <taxon>Bacteria</taxon>
        <taxon>Pseudomonadati</taxon>
        <taxon>Pseudomonadota</taxon>
        <taxon>Gammaproteobacteria</taxon>
        <taxon>Enterobacterales</taxon>
        <taxon>Morganellaceae</taxon>
        <taxon>Xenorhabdus</taxon>
    </lineage>
</organism>
<evidence type="ECO:0000313" key="7">
    <source>
        <dbReference type="Proteomes" id="UP000224607"/>
    </source>
</evidence>
<accession>A0A1I3V4X2</accession>
<name>A0A1I3V4X2_9GAMM</name>
<protein>
    <submittedName>
        <fullName evidence="4">Dot/Icm type IV secretion system protein IcmP/DotM</fullName>
    </submittedName>
    <submittedName>
        <fullName evidence="5">Intracellular multiplication protein IcmP</fullName>
    </submittedName>
</protein>
<feature type="compositionally biased region" description="Polar residues" evidence="1">
    <location>
        <begin position="406"/>
        <end position="433"/>
    </location>
</feature>
<dbReference type="RefSeq" id="WP_244590709.1">
    <property type="nucleotide sequence ID" value="NZ_CAWNQB010000013.1"/>
</dbReference>
<evidence type="ECO:0000256" key="2">
    <source>
        <dbReference type="SAM" id="Phobius"/>
    </source>
</evidence>
<sequence>MYSKTAQSPQQGQERGLMLLLVFFLLCFLIWIYQPPIMYGCCWFLYQLWMLCDFPRIHGYVAERLNLLAWGANRINDLSWSEFISIMNKTAGILMLPLSVIVAGSLFVIRNHPSNRTRRNIDVYSLPHIMAQFSPSIIPALCYGDKKTQLLNVDPPEHRSAQTPDEFALQHQLIIGERLERDKTREVFMKQLGNPLTGFSSFNNYERALFAVFGLQFFLDDRKAAEKLLDDLNRSCLAKRRRDNGKKGYPILSLANSAFNRVTQHSEAQHWLRHYSTTRTAIFALHDQDLRLPGARFRWLKGLDRALWYALTSSGRPKVFVEGAGIIAAAKWERLISGVSQRLQVNIPRPENCMDIAIVGLEEDLRSIGLILEELTPQDSTSTIGPKDLEDDENEEDNEIVILHSQELTETDTSPDSIQTNSQQTENTPSKQKTFSRPRARRP</sequence>
<keyword evidence="2" id="KW-0812">Transmembrane</keyword>
<dbReference type="InterPro" id="IPR056464">
    <property type="entry name" value="DotM_C"/>
</dbReference>
<feature type="transmembrane region" description="Helical" evidence="2">
    <location>
        <begin position="20"/>
        <end position="46"/>
    </location>
</feature>
<evidence type="ECO:0000313" key="6">
    <source>
        <dbReference type="Proteomes" id="UP000198919"/>
    </source>
</evidence>
<feature type="transmembrane region" description="Helical" evidence="2">
    <location>
        <begin position="90"/>
        <end position="109"/>
    </location>
</feature>
<reference evidence="5" key="2">
    <citation type="submission" date="2016-10" db="EMBL/GenBank/DDBJ databases">
        <authorList>
            <person name="de Groot N.N."/>
        </authorList>
    </citation>
    <scope>NUCLEOTIDE SEQUENCE [LARGE SCALE GENOMIC DNA]</scope>
    <source>
        <strain evidence="5">DSM 17908</strain>
    </source>
</reference>
<feature type="compositionally biased region" description="Basic residues" evidence="1">
    <location>
        <begin position="434"/>
        <end position="443"/>
    </location>
</feature>
<keyword evidence="2" id="KW-1133">Transmembrane helix</keyword>
<dbReference type="Proteomes" id="UP000224607">
    <property type="component" value="Unassembled WGS sequence"/>
</dbReference>
<proteinExistence type="predicted"/>
<evidence type="ECO:0000313" key="4">
    <source>
        <dbReference type="EMBL" id="PHM37638.1"/>
    </source>
</evidence>
<evidence type="ECO:0000259" key="3">
    <source>
        <dbReference type="Pfam" id="PF23127"/>
    </source>
</evidence>
<keyword evidence="7" id="KW-1185">Reference proteome</keyword>
<dbReference type="Pfam" id="PF23127">
    <property type="entry name" value="DotM_C"/>
    <property type="match status" value="1"/>
</dbReference>
<feature type="region of interest" description="Disordered" evidence="1">
    <location>
        <begin position="377"/>
        <end position="443"/>
    </location>
</feature>
<dbReference type="EMBL" id="FORG01000019">
    <property type="protein sequence ID" value="SFJ90518.1"/>
    <property type="molecule type" value="Genomic_DNA"/>
</dbReference>
<evidence type="ECO:0000256" key="1">
    <source>
        <dbReference type="SAM" id="MobiDB-lite"/>
    </source>
</evidence>
<dbReference type="AlphaFoldDB" id="A0A1I3V4X2"/>
<dbReference type="Proteomes" id="UP000198919">
    <property type="component" value="Unassembled WGS sequence"/>
</dbReference>
<evidence type="ECO:0000313" key="5">
    <source>
        <dbReference type="EMBL" id="SFJ90518.1"/>
    </source>
</evidence>
<dbReference type="EMBL" id="NITY01000020">
    <property type="protein sequence ID" value="PHM37638.1"/>
    <property type="molecule type" value="Genomic_DNA"/>
</dbReference>